<evidence type="ECO:0000313" key="1">
    <source>
        <dbReference type="EMBL" id="XBW08136.1"/>
    </source>
</evidence>
<dbReference type="KEGG" id="sapp:SAC06_00830"/>
<protein>
    <recommendedName>
        <fullName evidence="2">Pilus assembly protein TadE</fullName>
    </recommendedName>
</protein>
<sequence length="111" mass="11555">MIDPRQREGSKWEAGMVTVEAAFAVTALVLVFSLLLAGLSTVRAQADLCQRARDAARAAALGENVAGAVQVVAQGRWVEVQASAPAPALGWLPFGQLNCSARTVVEPGVTP</sequence>
<name>A0AAU7V796_9ACTO</name>
<evidence type="ECO:0008006" key="2">
    <source>
        <dbReference type="Google" id="ProtNLM"/>
    </source>
</evidence>
<accession>A0AAU7V796</accession>
<dbReference type="AlphaFoldDB" id="A0AAU7V796"/>
<reference evidence="1" key="1">
    <citation type="submission" date="2023-11" db="EMBL/GenBank/DDBJ databases">
        <title>Scrofimicrobium hongkongense sp. nov., isolated from a patient with peritonitis.</title>
        <authorList>
            <person name="Lao H.Y."/>
            <person name="Wong A.Y.P."/>
            <person name="Ng T.L."/>
            <person name="Wong R.Y.L."/>
            <person name="Yau M.C.Y."/>
            <person name="Lam J.Y.W."/>
            <person name="Siu G.K.H."/>
        </authorList>
    </citation>
    <scope>NUCLEOTIDE SEQUENCE</scope>
    <source>
        <strain evidence="1">R131</strain>
    </source>
</reference>
<organism evidence="1">
    <name type="scientific">Scrofimicrobium appendicitidis</name>
    <dbReference type="NCBI Taxonomy" id="3079930"/>
    <lineage>
        <taxon>Bacteria</taxon>
        <taxon>Bacillati</taxon>
        <taxon>Actinomycetota</taxon>
        <taxon>Actinomycetes</taxon>
        <taxon>Actinomycetales</taxon>
        <taxon>Actinomycetaceae</taxon>
        <taxon>Scrofimicrobium</taxon>
    </lineage>
</organism>
<dbReference type="EMBL" id="CP138335">
    <property type="protein sequence ID" value="XBW08136.1"/>
    <property type="molecule type" value="Genomic_DNA"/>
</dbReference>
<dbReference type="RefSeq" id="WP_350258335.1">
    <property type="nucleotide sequence ID" value="NZ_CP138335.1"/>
</dbReference>
<proteinExistence type="predicted"/>
<gene>
    <name evidence="1" type="ORF">SAC06_00830</name>
</gene>